<dbReference type="KEGG" id="vg:26639514"/>
<dbReference type="EC" id="1.5.1.3" evidence="2"/>
<keyword evidence="3" id="KW-0554">One-carbon metabolism</keyword>
<evidence type="ECO:0000259" key="7">
    <source>
        <dbReference type="PROSITE" id="PS51330"/>
    </source>
</evidence>
<comment type="similarity">
    <text evidence="6">Belongs to the dihydrofolate reductase family.</text>
</comment>
<evidence type="ECO:0000256" key="6">
    <source>
        <dbReference type="RuleBase" id="RU004474"/>
    </source>
</evidence>
<dbReference type="GO" id="GO:0046654">
    <property type="term" value="P:tetrahydrofolate biosynthetic process"/>
    <property type="evidence" value="ECO:0007669"/>
    <property type="project" value="InterPro"/>
</dbReference>
<dbReference type="PANTHER" id="PTHR48069:SF3">
    <property type="entry name" value="DIHYDROFOLATE REDUCTASE"/>
    <property type="match status" value="1"/>
</dbReference>
<dbReference type="InterPro" id="IPR017925">
    <property type="entry name" value="DHFR_CS"/>
</dbReference>
<evidence type="ECO:0000256" key="2">
    <source>
        <dbReference type="ARBA" id="ARBA00012856"/>
    </source>
</evidence>
<proteinExistence type="inferred from homology"/>
<dbReference type="OrthoDB" id="9577at10239"/>
<dbReference type="InterPro" id="IPR012259">
    <property type="entry name" value="DHFR"/>
</dbReference>
<evidence type="ECO:0000313" key="9">
    <source>
        <dbReference type="Proteomes" id="UP000203794"/>
    </source>
</evidence>
<keyword evidence="9" id="KW-1185">Reference proteome</keyword>
<dbReference type="InterPro" id="IPR024072">
    <property type="entry name" value="DHFR-like_dom_sf"/>
</dbReference>
<dbReference type="GO" id="GO:0046655">
    <property type="term" value="P:folic acid metabolic process"/>
    <property type="evidence" value="ECO:0007669"/>
    <property type="project" value="TreeGrafter"/>
</dbReference>
<evidence type="ECO:0000256" key="4">
    <source>
        <dbReference type="ARBA" id="ARBA00022857"/>
    </source>
</evidence>
<evidence type="ECO:0000256" key="1">
    <source>
        <dbReference type="ARBA" id="ARBA00004903"/>
    </source>
</evidence>
<dbReference type="Pfam" id="PF00186">
    <property type="entry name" value="DHFR_1"/>
    <property type="match status" value="1"/>
</dbReference>
<dbReference type="PROSITE" id="PS00075">
    <property type="entry name" value="DHFR_1"/>
    <property type="match status" value="1"/>
</dbReference>
<evidence type="ECO:0000256" key="5">
    <source>
        <dbReference type="ARBA" id="ARBA00023002"/>
    </source>
</evidence>
<dbReference type="InterPro" id="IPR001796">
    <property type="entry name" value="DHFR_dom"/>
</dbReference>
<dbReference type="GO" id="GO:0006730">
    <property type="term" value="P:one-carbon metabolic process"/>
    <property type="evidence" value="ECO:0007669"/>
    <property type="project" value="UniProtKB-KW"/>
</dbReference>
<dbReference type="PRINTS" id="PR00070">
    <property type="entry name" value="DHFR"/>
</dbReference>
<keyword evidence="5" id="KW-0560">Oxidoreductase</keyword>
<dbReference type="CDD" id="cd00209">
    <property type="entry name" value="DHFR"/>
    <property type="match status" value="1"/>
</dbReference>
<dbReference type="Gene3D" id="3.40.430.10">
    <property type="entry name" value="Dihydrofolate Reductase, subunit A"/>
    <property type="match status" value="1"/>
</dbReference>
<feature type="domain" description="DHFR" evidence="7">
    <location>
        <begin position="2"/>
        <end position="178"/>
    </location>
</feature>
<evidence type="ECO:0000313" key="8">
    <source>
        <dbReference type="EMBL" id="BAQ02601.1"/>
    </source>
</evidence>
<dbReference type="GO" id="GO:0050661">
    <property type="term" value="F:NADP binding"/>
    <property type="evidence" value="ECO:0007669"/>
    <property type="project" value="InterPro"/>
</dbReference>
<comment type="pathway">
    <text evidence="1">Cofactor biosynthesis; tetrahydrofolate biosynthesis; 5,6,7,8-tetrahydrofolate from 7,8-dihydrofolate: step 1/1.</text>
</comment>
<reference evidence="8 9" key="1">
    <citation type="submission" date="2014-12" db="EMBL/GenBank/DDBJ databases">
        <title>Genome analysis of a novel jumbo phage RSL2 infecting the phytopathogen Ralstonia solanacearum.</title>
        <authorList>
            <person name="Kawasaki T."/>
            <person name="Fujie M."/>
            <person name="Chatchawankanphanich O."/>
            <person name="Ogata H."/>
            <person name="Yamada T."/>
        </authorList>
    </citation>
    <scope>NUCLEOTIDE SEQUENCE [LARGE SCALE GENOMIC DNA]</scope>
    <source>
        <strain evidence="8 9">RSL2</strain>
    </source>
</reference>
<evidence type="ECO:0000256" key="3">
    <source>
        <dbReference type="ARBA" id="ARBA00022563"/>
    </source>
</evidence>
<dbReference type="PIRSF" id="PIRSF000194">
    <property type="entry name" value="DHFR"/>
    <property type="match status" value="1"/>
</dbReference>
<dbReference type="GO" id="GO:0046452">
    <property type="term" value="P:dihydrofolate metabolic process"/>
    <property type="evidence" value="ECO:0007669"/>
    <property type="project" value="TreeGrafter"/>
</dbReference>
<organism evidence="8 9">
    <name type="scientific">Ralstonia phage RSL2</name>
    <dbReference type="NCBI Taxonomy" id="1585840"/>
    <lineage>
        <taxon>Viruses</taxon>
        <taxon>Duplodnaviria</taxon>
        <taxon>Heunggongvirae</taxon>
        <taxon>Uroviricota</taxon>
        <taxon>Caudoviricetes</taxon>
        <taxon>Chimalliviridae</taxon>
        <taxon>Chiangmaivirus</taxon>
        <taxon>Chiangmaivirus RSL2</taxon>
    </lineage>
</organism>
<name>A0A0A8JB64_9CAUD</name>
<protein>
    <recommendedName>
        <fullName evidence="2">dihydrofolate reductase</fullName>
        <ecNumber evidence="2">1.5.1.3</ecNumber>
    </recommendedName>
</protein>
<dbReference type="Proteomes" id="UP000203794">
    <property type="component" value="Segment"/>
</dbReference>
<dbReference type="RefSeq" id="YP_009212922.1">
    <property type="nucleotide sequence ID" value="NC_028950.1"/>
</dbReference>
<dbReference type="GeneID" id="26639514"/>
<accession>A0A0A8JB64</accession>
<dbReference type="EMBL" id="AP014693">
    <property type="protein sequence ID" value="BAQ02601.1"/>
    <property type="molecule type" value="Genomic_DNA"/>
</dbReference>
<dbReference type="GO" id="GO:0004146">
    <property type="term" value="F:dihydrofolate reductase activity"/>
    <property type="evidence" value="ECO:0007669"/>
    <property type="project" value="UniProtKB-EC"/>
</dbReference>
<dbReference type="PROSITE" id="PS51330">
    <property type="entry name" value="DHFR_2"/>
    <property type="match status" value="1"/>
</dbReference>
<sequence length="178" mass="20072">MKIFLIAAEAANKVIGNNGKMPWHLPEDLEHFKDVTVGSAVIMGRKTWESIGSRPLPARKNIIVSRQMDAGWVAPEGAFRVQSLKSAIKSLMVAGYEHCFVIGGEQLYRAAMPWASMIMLTKLYKSYEGDARFPDISPLEWRLTASTQYFEASQPFSVQTYYPINEPDVAKWVDLIKD</sequence>
<keyword evidence="4" id="KW-0521">NADP</keyword>
<dbReference type="PANTHER" id="PTHR48069">
    <property type="entry name" value="DIHYDROFOLATE REDUCTASE"/>
    <property type="match status" value="1"/>
</dbReference>
<dbReference type="SUPFAM" id="SSF53597">
    <property type="entry name" value="Dihydrofolate reductase-like"/>
    <property type="match status" value="1"/>
</dbReference>